<keyword evidence="4" id="KW-1185">Reference proteome</keyword>
<feature type="coiled-coil region" evidence="1">
    <location>
        <begin position="296"/>
        <end position="362"/>
    </location>
</feature>
<name>A0AAU9K956_9CILI</name>
<evidence type="ECO:0000313" key="3">
    <source>
        <dbReference type="EMBL" id="CAG9332174.1"/>
    </source>
</evidence>
<feature type="region of interest" description="Disordered" evidence="2">
    <location>
        <begin position="49"/>
        <end position="87"/>
    </location>
</feature>
<sequence>MFNRDQLKLKRNFTRQSRRISEIHHEHLSYDLDKDHDLLTQFQTFKRKYRSKQNSPYHSEYSYPSSPKKRDAASSLEIKSKETNPKAESPTFDFTNVLKAARYIEMIPPDRSITQFVSQDKSNNRLYRGARIIYKHQKEEDSLVYKYADLVSNKKEIQIENDLILKEKSECNALIDSLKYMKDLKFVLELNFEIARGNEAVRENGALGDFFKLEEELKNYQSLAMKNVYNYSYNDFIEKLKEYSRILRDILRSVKSKGRDNEAVLIEMLWRTLVKLYDSSLVIHEFHINQVVESAKLKVKEVLEDSRQKIKALEEKLQDTKQRLEGEIQKNKDYIKTLTLHNSELERELINQNHKIKDLTEMDSRDLSCVEMSKIFQKLNQYISESEDQQKKQVETLVNLSQVISLAEEFDKKPILVDIEIQTQEVIQEAETKEKPNNFLTPSPMPKEENECLLISLSL</sequence>
<organism evidence="3 4">
    <name type="scientific">Blepharisma stoltei</name>
    <dbReference type="NCBI Taxonomy" id="1481888"/>
    <lineage>
        <taxon>Eukaryota</taxon>
        <taxon>Sar</taxon>
        <taxon>Alveolata</taxon>
        <taxon>Ciliophora</taxon>
        <taxon>Postciliodesmatophora</taxon>
        <taxon>Heterotrichea</taxon>
        <taxon>Heterotrichida</taxon>
        <taxon>Blepharismidae</taxon>
        <taxon>Blepharisma</taxon>
    </lineage>
</organism>
<feature type="compositionally biased region" description="Low complexity" evidence="2">
    <location>
        <begin position="55"/>
        <end position="66"/>
    </location>
</feature>
<comment type="caution">
    <text evidence="3">The sequence shown here is derived from an EMBL/GenBank/DDBJ whole genome shotgun (WGS) entry which is preliminary data.</text>
</comment>
<proteinExistence type="predicted"/>
<protein>
    <recommendedName>
        <fullName evidence="5">Translin-associated factor X-interacting protein 1 N-terminal domain-containing protein</fullName>
    </recommendedName>
</protein>
<dbReference type="Proteomes" id="UP001162131">
    <property type="component" value="Unassembled WGS sequence"/>
</dbReference>
<accession>A0AAU9K956</accession>
<evidence type="ECO:0000256" key="2">
    <source>
        <dbReference type="SAM" id="MobiDB-lite"/>
    </source>
</evidence>
<gene>
    <name evidence="3" type="ORF">BSTOLATCC_MIC55626</name>
</gene>
<feature type="compositionally biased region" description="Basic and acidic residues" evidence="2">
    <location>
        <begin position="68"/>
        <end position="85"/>
    </location>
</feature>
<evidence type="ECO:0008006" key="5">
    <source>
        <dbReference type="Google" id="ProtNLM"/>
    </source>
</evidence>
<dbReference type="AlphaFoldDB" id="A0AAU9K956"/>
<evidence type="ECO:0000313" key="4">
    <source>
        <dbReference type="Proteomes" id="UP001162131"/>
    </source>
</evidence>
<dbReference type="EMBL" id="CAJZBQ010000054">
    <property type="protein sequence ID" value="CAG9332174.1"/>
    <property type="molecule type" value="Genomic_DNA"/>
</dbReference>
<evidence type="ECO:0000256" key="1">
    <source>
        <dbReference type="SAM" id="Coils"/>
    </source>
</evidence>
<keyword evidence="1" id="KW-0175">Coiled coil</keyword>
<reference evidence="3" key="1">
    <citation type="submission" date="2021-09" db="EMBL/GenBank/DDBJ databases">
        <authorList>
            <consortium name="AG Swart"/>
            <person name="Singh M."/>
            <person name="Singh A."/>
            <person name="Seah K."/>
            <person name="Emmerich C."/>
        </authorList>
    </citation>
    <scope>NUCLEOTIDE SEQUENCE</scope>
    <source>
        <strain evidence="3">ATCC30299</strain>
    </source>
</reference>